<protein>
    <submittedName>
        <fullName evidence="1">Uncharacterized protein</fullName>
    </submittedName>
</protein>
<evidence type="ECO:0000313" key="2">
    <source>
        <dbReference type="Proteomes" id="UP001610444"/>
    </source>
</evidence>
<reference evidence="1 2" key="1">
    <citation type="submission" date="2024-07" db="EMBL/GenBank/DDBJ databases">
        <title>Section-level genome sequencing and comparative genomics of Aspergillus sections Usti and Cavernicolus.</title>
        <authorList>
            <consortium name="Lawrence Berkeley National Laboratory"/>
            <person name="Nybo J.L."/>
            <person name="Vesth T.C."/>
            <person name="Theobald S."/>
            <person name="Frisvad J.C."/>
            <person name="Larsen T.O."/>
            <person name="Kjaerboelling I."/>
            <person name="Rothschild-Mancinelli K."/>
            <person name="Lyhne E.K."/>
            <person name="Kogle M.E."/>
            <person name="Barry K."/>
            <person name="Clum A."/>
            <person name="Na H."/>
            <person name="Ledsgaard L."/>
            <person name="Lin J."/>
            <person name="Lipzen A."/>
            <person name="Kuo A."/>
            <person name="Riley R."/>
            <person name="Mondo S."/>
            <person name="LaButti K."/>
            <person name="Haridas S."/>
            <person name="Pangalinan J."/>
            <person name="Salamov A.A."/>
            <person name="Simmons B.A."/>
            <person name="Magnuson J.K."/>
            <person name="Chen J."/>
            <person name="Drula E."/>
            <person name="Henrissat B."/>
            <person name="Wiebenga A."/>
            <person name="Lubbers R.J."/>
            <person name="Gomes A.C."/>
            <person name="Macurrencykelacurrency M.R."/>
            <person name="Stajich J."/>
            <person name="Grigoriev I.V."/>
            <person name="Mortensen U.H."/>
            <person name="De vries R.P."/>
            <person name="Baker S.E."/>
            <person name="Andersen M.R."/>
        </authorList>
    </citation>
    <scope>NUCLEOTIDE SEQUENCE [LARGE SCALE GENOMIC DNA]</scope>
    <source>
        <strain evidence="1 2">CBS 756.74</strain>
    </source>
</reference>
<comment type="caution">
    <text evidence="1">The sequence shown here is derived from an EMBL/GenBank/DDBJ whole genome shotgun (WGS) entry which is preliminary data.</text>
</comment>
<dbReference type="RefSeq" id="XP_070902394.1">
    <property type="nucleotide sequence ID" value="XM_071044768.1"/>
</dbReference>
<keyword evidence="2" id="KW-1185">Reference proteome</keyword>
<name>A0ABR4KVB9_9EURO</name>
<organism evidence="1 2">
    <name type="scientific">Aspergillus pseudodeflectus</name>
    <dbReference type="NCBI Taxonomy" id="176178"/>
    <lineage>
        <taxon>Eukaryota</taxon>
        <taxon>Fungi</taxon>
        <taxon>Dikarya</taxon>
        <taxon>Ascomycota</taxon>
        <taxon>Pezizomycotina</taxon>
        <taxon>Eurotiomycetes</taxon>
        <taxon>Eurotiomycetidae</taxon>
        <taxon>Eurotiales</taxon>
        <taxon>Aspergillaceae</taxon>
        <taxon>Aspergillus</taxon>
        <taxon>Aspergillus subgen. Nidulantes</taxon>
    </lineage>
</organism>
<proteinExistence type="predicted"/>
<sequence length="168" mass="19164">MSFFVAPSVRTDVIVLRLRKNIDRTNRVRPWVNFLSLQRFNEAGISPLCFYALQLICRWFVARGRAGPPLHMQLVDGTMYNVHAVLHNRWQQKILMAGAWSELKPDFEFLTQETVMVVGLTPLGERYHGSIWSTVALRKVIVINGAMDHERRELSHGTAFLENASASG</sequence>
<dbReference type="EMBL" id="JBFXLR010000008">
    <property type="protein sequence ID" value="KAL2856236.1"/>
    <property type="molecule type" value="Genomic_DNA"/>
</dbReference>
<dbReference type="Proteomes" id="UP001610444">
    <property type="component" value="Unassembled WGS sequence"/>
</dbReference>
<gene>
    <name evidence="1" type="ORF">BJX68DRAFT_263727</name>
</gene>
<accession>A0ABR4KVB9</accession>
<dbReference type="GeneID" id="98159932"/>
<evidence type="ECO:0000313" key="1">
    <source>
        <dbReference type="EMBL" id="KAL2856236.1"/>
    </source>
</evidence>